<name>A0A225LZR9_9BURK</name>
<dbReference type="InterPro" id="IPR007709">
    <property type="entry name" value="N-FG_amidohydro"/>
</dbReference>
<dbReference type="OrthoDB" id="8716700at2"/>
<keyword evidence="2" id="KW-1185">Reference proteome</keyword>
<dbReference type="EMBL" id="NJIH01000018">
    <property type="protein sequence ID" value="OWT53982.1"/>
    <property type="molecule type" value="Genomic_DNA"/>
</dbReference>
<keyword evidence="1" id="KW-0378">Hydrolase</keyword>
<dbReference type="GO" id="GO:0016787">
    <property type="term" value="F:hydrolase activity"/>
    <property type="evidence" value="ECO:0007669"/>
    <property type="project" value="UniProtKB-KW"/>
</dbReference>
<evidence type="ECO:0000313" key="1">
    <source>
        <dbReference type="EMBL" id="OWT53982.1"/>
    </source>
</evidence>
<dbReference type="RefSeq" id="WP_088605890.1">
    <property type="nucleotide sequence ID" value="NZ_NJIH01000018.1"/>
</dbReference>
<sequence>MQFQFADTEDFAPYTMSLPAGEPIPLVCDSPHSGAIYPQDFHSCLPISVLRSGEDAYVDELWHAIPTVGGSLLAANFPRSYIDPNREIDDVDLDMLAEPWTTRVYPTEKTRLGHGLIWKVARGQPMYDRKLEVAEVENRIATYHQPYHAELGRRMEQMVERFGGVWHLNLHSMPANSYEILEIDSDHPLADFVLGDRDGITCDPALVSTIEEFLVGRGYSVARNDPFKGVALIARLGRPEENRHSLQIEVNRTLYMNEETYEKSAGFNALQESLSLLAARVAEFVRGQI</sequence>
<accession>A0A225LZR9</accession>
<proteinExistence type="predicted"/>
<dbReference type="Gene3D" id="3.40.630.40">
    <property type="entry name" value="Zn-dependent exopeptidases"/>
    <property type="match status" value="1"/>
</dbReference>
<comment type="caution">
    <text evidence="1">The sequence shown here is derived from an EMBL/GenBank/DDBJ whole genome shotgun (WGS) entry which is preliminary data.</text>
</comment>
<dbReference type="AlphaFoldDB" id="A0A225LZR9"/>
<organism evidence="1 2">
    <name type="scientific">Candidimonas nitroreducens</name>
    <dbReference type="NCBI Taxonomy" id="683354"/>
    <lineage>
        <taxon>Bacteria</taxon>
        <taxon>Pseudomonadati</taxon>
        <taxon>Pseudomonadota</taxon>
        <taxon>Betaproteobacteria</taxon>
        <taxon>Burkholderiales</taxon>
        <taxon>Alcaligenaceae</taxon>
        <taxon>Candidimonas</taxon>
    </lineage>
</organism>
<reference evidence="2" key="1">
    <citation type="submission" date="2017-06" db="EMBL/GenBank/DDBJ databases">
        <title>Herbaspirillum phytohormonus sp. nov., isolated from the root nodule of Robinia pseudoacacia in lead-zinc mine.</title>
        <authorList>
            <person name="Fan M."/>
            <person name="Lin Y."/>
        </authorList>
    </citation>
    <scope>NUCLEOTIDE SEQUENCE [LARGE SCALE GENOMIC DNA]</scope>
    <source>
        <strain evidence="2">SC-089</strain>
    </source>
</reference>
<dbReference type="SUPFAM" id="SSF53187">
    <property type="entry name" value="Zn-dependent exopeptidases"/>
    <property type="match status" value="1"/>
</dbReference>
<gene>
    <name evidence="1" type="ORF">CEY11_23635</name>
</gene>
<dbReference type="Proteomes" id="UP000214603">
    <property type="component" value="Unassembled WGS sequence"/>
</dbReference>
<dbReference type="Pfam" id="PF05013">
    <property type="entry name" value="FGase"/>
    <property type="match status" value="1"/>
</dbReference>
<protein>
    <submittedName>
        <fullName evidence="1">N-formylglutamate amidohydrolase</fullName>
    </submittedName>
</protein>
<evidence type="ECO:0000313" key="2">
    <source>
        <dbReference type="Proteomes" id="UP000214603"/>
    </source>
</evidence>